<feature type="domain" description="2Fe-2S ferredoxin-type" evidence="6">
    <location>
        <begin position="1"/>
        <end position="84"/>
    </location>
</feature>
<keyword evidence="9" id="KW-1185">Reference proteome</keyword>
<dbReference type="GO" id="GO:0005506">
    <property type="term" value="F:iron ion binding"/>
    <property type="evidence" value="ECO:0007669"/>
    <property type="project" value="InterPro"/>
</dbReference>
<dbReference type="GO" id="GO:0071949">
    <property type="term" value="F:FAD binding"/>
    <property type="evidence" value="ECO:0007669"/>
    <property type="project" value="InterPro"/>
</dbReference>
<accession>A1ZVS8</accession>
<keyword evidence="4" id="KW-0560">Oxidoreductase</keyword>
<dbReference type="InterPro" id="IPR036884">
    <property type="entry name" value="2Fe-2S-bd_dom_sf"/>
</dbReference>
<evidence type="ECO:0000259" key="7">
    <source>
        <dbReference type="PROSITE" id="PS51387"/>
    </source>
</evidence>
<dbReference type="PANTHER" id="PTHR45444">
    <property type="entry name" value="XANTHINE DEHYDROGENASE"/>
    <property type="match status" value="1"/>
</dbReference>
<sequence length="472" mass="51602">MIEFILNDTSIATPAAVGIPLLDFIRYQQHLSGTKIGCREGDCGACTVLVGTLHNDGMHYQSMTSCITPLGNAQGKHIVTVEGLNLPQGQLNQVQQAMVDEGGTQCGFCTAGFVVSLGGHCLSHQSSDYSKALAAVDGNICRCTGYKSIERAIHTIDEKLQAKTAGQSLGWLVAQGFLPAYFTDIANRMQGLSLPEPPITQSTDLDGHYIGGGTDLYVQKPEEMMRSNLYLMFDQEALNKIEVKHERCYIGAASSVSDVWQSEIMQAHFPRLSQYLKLVSSTQIRNMGTIAGNLVNASPIGDLSIFLLALNATLVLKHQDQTREVPLRDFYKGYKILDKQPTEYVISIYFDLPTAHTAFNFEKVSKRTHLDIASVNAAIQLKTEGMLIKEAHLSAGGVAPVPLYLAKAAQYLKGKTLSAEVVKEAARIANDEVAPISDVRGTATYKRLLLRQLIYAHFITIFEGTLTLEDLV</sequence>
<proteinExistence type="predicted"/>
<dbReference type="RefSeq" id="WP_002702682.1">
    <property type="nucleotide sequence ID" value="NZ_AAWS01000047.1"/>
</dbReference>
<keyword evidence="5" id="KW-0408">Iron</keyword>
<dbReference type="PIRSF" id="PIRSF036557">
    <property type="entry name" value="XdhA_RC"/>
    <property type="match status" value="1"/>
</dbReference>
<dbReference type="OrthoDB" id="9796880at2"/>
<dbReference type="eggNOG" id="COG4630">
    <property type="taxonomic scope" value="Bacteria"/>
</dbReference>
<dbReference type="PROSITE" id="PS51387">
    <property type="entry name" value="FAD_PCMH"/>
    <property type="match status" value="1"/>
</dbReference>
<dbReference type="InterPro" id="IPR016169">
    <property type="entry name" value="FAD-bd_PCMH_sub2"/>
</dbReference>
<dbReference type="InterPro" id="IPR002346">
    <property type="entry name" value="Mopterin_DH_FAD-bd"/>
</dbReference>
<feature type="domain" description="FAD-binding PCMH-type" evidence="7">
    <location>
        <begin position="164"/>
        <end position="355"/>
    </location>
</feature>
<dbReference type="InterPro" id="IPR036683">
    <property type="entry name" value="CO_DH_flav_C_dom_sf"/>
</dbReference>
<dbReference type="Pfam" id="PF01799">
    <property type="entry name" value="Fer2_2"/>
    <property type="match status" value="1"/>
</dbReference>
<dbReference type="SUPFAM" id="SSF47741">
    <property type="entry name" value="CO dehydrogenase ISP C-domain like"/>
    <property type="match status" value="1"/>
</dbReference>
<dbReference type="SUPFAM" id="SSF54292">
    <property type="entry name" value="2Fe-2S ferredoxin-like"/>
    <property type="match status" value="1"/>
</dbReference>
<evidence type="ECO:0000256" key="5">
    <source>
        <dbReference type="ARBA" id="ARBA00023004"/>
    </source>
</evidence>
<evidence type="ECO:0000313" key="9">
    <source>
        <dbReference type="Proteomes" id="UP000004095"/>
    </source>
</evidence>
<dbReference type="Gene3D" id="3.10.20.30">
    <property type="match status" value="1"/>
</dbReference>
<dbReference type="GO" id="GO:0051537">
    <property type="term" value="F:2 iron, 2 sulfur cluster binding"/>
    <property type="evidence" value="ECO:0007669"/>
    <property type="project" value="InterPro"/>
</dbReference>
<comment type="caution">
    <text evidence="8">The sequence shown here is derived from an EMBL/GenBank/DDBJ whole genome shotgun (WGS) entry which is preliminary data.</text>
</comment>
<evidence type="ECO:0000256" key="1">
    <source>
        <dbReference type="ARBA" id="ARBA00022630"/>
    </source>
</evidence>
<evidence type="ECO:0000259" key="6">
    <source>
        <dbReference type="PROSITE" id="PS51085"/>
    </source>
</evidence>
<evidence type="ECO:0000313" key="8">
    <source>
        <dbReference type="EMBL" id="EAY25505.1"/>
    </source>
</evidence>
<dbReference type="SMART" id="SM01092">
    <property type="entry name" value="CO_deh_flav_C"/>
    <property type="match status" value="1"/>
</dbReference>
<evidence type="ECO:0000256" key="4">
    <source>
        <dbReference type="ARBA" id="ARBA00023002"/>
    </source>
</evidence>
<evidence type="ECO:0000256" key="2">
    <source>
        <dbReference type="ARBA" id="ARBA00022723"/>
    </source>
</evidence>
<dbReference type="CDD" id="cd00207">
    <property type="entry name" value="fer2"/>
    <property type="match status" value="1"/>
</dbReference>
<dbReference type="Gene3D" id="1.10.150.120">
    <property type="entry name" value="[2Fe-2S]-binding domain"/>
    <property type="match status" value="1"/>
</dbReference>
<dbReference type="InterPro" id="IPR016166">
    <property type="entry name" value="FAD-bd_PCMH"/>
</dbReference>
<dbReference type="SUPFAM" id="SSF55447">
    <property type="entry name" value="CO dehydrogenase flavoprotein C-terminal domain-like"/>
    <property type="match status" value="1"/>
</dbReference>
<keyword evidence="3" id="KW-0274">FAD</keyword>
<organism evidence="8 9">
    <name type="scientific">Microscilla marina ATCC 23134</name>
    <dbReference type="NCBI Taxonomy" id="313606"/>
    <lineage>
        <taxon>Bacteria</taxon>
        <taxon>Pseudomonadati</taxon>
        <taxon>Bacteroidota</taxon>
        <taxon>Cytophagia</taxon>
        <taxon>Cytophagales</taxon>
        <taxon>Microscillaceae</taxon>
        <taxon>Microscilla</taxon>
    </lineage>
</organism>
<dbReference type="InterPro" id="IPR016208">
    <property type="entry name" value="Ald_Oxase/xanthine_DH-like"/>
</dbReference>
<dbReference type="Pfam" id="PF03450">
    <property type="entry name" value="CO_deh_flav_C"/>
    <property type="match status" value="1"/>
</dbReference>
<dbReference type="EMBL" id="AAWS01000047">
    <property type="protein sequence ID" value="EAY25505.1"/>
    <property type="molecule type" value="Genomic_DNA"/>
</dbReference>
<protein>
    <submittedName>
        <fullName evidence="8">Xanthine dehydrogenase, N-terminal subunit</fullName>
    </submittedName>
</protein>
<dbReference type="InterPro" id="IPR002888">
    <property type="entry name" value="2Fe-2S-bd"/>
</dbReference>
<dbReference type="SUPFAM" id="SSF56176">
    <property type="entry name" value="FAD-binding/transporter-associated domain-like"/>
    <property type="match status" value="1"/>
</dbReference>
<dbReference type="InterPro" id="IPR036010">
    <property type="entry name" value="2Fe-2S_ferredoxin-like_sf"/>
</dbReference>
<dbReference type="InterPro" id="IPR006058">
    <property type="entry name" value="2Fe2S_fd_BS"/>
</dbReference>
<keyword evidence="2" id="KW-0479">Metal-binding</keyword>
<evidence type="ECO:0000256" key="3">
    <source>
        <dbReference type="ARBA" id="ARBA00022827"/>
    </source>
</evidence>
<dbReference type="Gene3D" id="3.30.465.10">
    <property type="match status" value="1"/>
</dbReference>
<dbReference type="Proteomes" id="UP000004095">
    <property type="component" value="Unassembled WGS sequence"/>
</dbReference>
<dbReference type="InterPro" id="IPR012175">
    <property type="entry name" value="Xanth_DH_ssu_bac"/>
</dbReference>
<keyword evidence="1" id="KW-0285">Flavoprotein</keyword>
<dbReference type="Pfam" id="PF00111">
    <property type="entry name" value="Fer2"/>
    <property type="match status" value="1"/>
</dbReference>
<dbReference type="GO" id="GO:0016491">
    <property type="term" value="F:oxidoreductase activity"/>
    <property type="evidence" value="ECO:0007669"/>
    <property type="project" value="UniProtKB-KW"/>
</dbReference>
<name>A1ZVS8_MICM2</name>
<dbReference type="AlphaFoldDB" id="A1ZVS8"/>
<dbReference type="InterPro" id="IPR012675">
    <property type="entry name" value="Beta-grasp_dom_sf"/>
</dbReference>
<dbReference type="PROSITE" id="PS51085">
    <property type="entry name" value="2FE2S_FER_2"/>
    <property type="match status" value="1"/>
</dbReference>
<dbReference type="Gene3D" id="3.30.390.50">
    <property type="entry name" value="CO dehydrogenase flavoprotein, C-terminal domain"/>
    <property type="match status" value="1"/>
</dbReference>
<dbReference type="PROSITE" id="PS00197">
    <property type="entry name" value="2FE2S_FER_1"/>
    <property type="match status" value="1"/>
</dbReference>
<dbReference type="PANTHER" id="PTHR45444:SF3">
    <property type="entry name" value="XANTHINE DEHYDROGENASE"/>
    <property type="match status" value="1"/>
</dbReference>
<dbReference type="Pfam" id="PF00941">
    <property type="entry name" value="FAD_binding_5"/>
    <property type="match status" value="1"/>
</dbReference>
<dbReference type="InterPro" id="IPR005107">
    <property type="entry name" value="CO_DH_flav_C"/>
</dbReference>
<reference evidence="8 9" key="1">
    <citation type="submission" date="2007-01" db="EMBL/GenBank/DDBJ databases">
        <authorList>
            <person name="Haygood M."/>
            <person name="Podell S."/>
            <person name="Anderson C."/>
            <person name="Hopkinson B."/>
            <person name="Roe K."/>
            <person name="Barbeau K."/>
            <person name="Gaasterland T."/>
            <person name="Ferriera S."/>
            <person name="Johnson J."/>
            <person name="Kravitz S."/>
            <person name="Beeson K."/>
            <person name="Sutton G."/>
            <person name="Rogers Y.-H."/>
            <person name="Friedman R."/>
            <person name="Frazier M."/>
            <person name="Venter J.C."/>
        </authorList>
    </citation>
    <scope>NUCLEOTIDE SEQUENCE [LARGE SCALE GENOMIC DNA]</scope>
    <source>
        <strain evidence="8 9">ATCC 23134</strain>
    </source>
</reference>
<gene>
    <name evidence="8" type="ORF">M23134_06204</name>
</gene>
<dbReference type="InterPro" id="IPR036318">
    <property type="entry name" value="FAD-bd_PCMH-like_sf"/>
</dbReference>
<dbReference type="InterPro" id="IPR001041">
    <property type="entry name" value="2Fe-2S_ferredoxin-type"/>
</dbReference>